<comment type="caution">
    <text evidence="2">The sequence shown here is derived from an EMBL/GenBank/DDBJ whole genome shotgun (WGS) entry which is preliminary data.</text>
</comment>
<comment type="similarity">
    <text evidence="1">Belongs to the ustYa family.</text>
</comment>
<dbReference type="EMBL" id="CAJHIA010000011">
    <property type="protein sequence ID" value="CAD6444125.1"/>
    <property type="molecule type" value="Genomic_DNA"/>
</dbReference>
<gene>
    <name evidence="2" type="ORF">SCLTRI_LOCUS3917</name>
</gene>
<proteinExistence type="inferred from homology"/>
<evidence type="ECO:0000313" key="2">
    <source>
        <dbReference type="EMBL" id="CAD6444125.1"/>
    </source>
</evidence>
<dbReference type="PANTHER" id="PTHR33365">
    <property type="entry name" value="YALI0B05434P"/>
    <property type="match status" value="1"/>
</dbReference>
<protein>
    <submittedName>
        <fullName evidence="2">B3ea2ab6-fd5a-4167-aa01-3fb3ef4322d7</fullName>
    </submittedName>
</protein>
<name>A0A8H2VTS5_9HELO</name>
<sequence length="86" mass="9901">MAKNPDRYHARLDHCTEILRQKLMCDADAGIVTYNWVKGKDSPVANYNVMHQCRKYDVLMEWSERRAATGAVFRKTGSAIELDQDP</sequence>
<evidence type="ECO:0000256" key="1">
    <source>
        <dbReference type="ARBA" id="ARBA00035112"/>
    </source>
</evidence>
<keyword evidence="3" id="KW-1185">Reference proteome</keyword>
<dbReference type="Pfam" id="PF11807">
    <property type="entry name" value="UstYa"/>
    <property type="match status" value="1"/>
</dbReference>
<dbReference type="Proteomes" id="UP000624404">
    <property type="component" value="Unassembled WGS sequence"/>
</dbReference>
<dbReference type="InterPro" id="IPR021765">
    <property type="entry name" value="UstYa-like"/>
</dbReference>
<accession>A0A8H2VTS5</accession>
<reference evidence="2" key="1">
    <citation type="submission" date="2020-10" db="EMBL/GenBank/DDBJ databases">
        <authorList>
            <person name="Kusch S."/>
        </authorList>
    </citation>
    <scope>NUCLEOTIDE SEQUENCE</scope>
    <source>
        <strain evidence="2">SwB9</strain>
    </source>
</reference>
<dbReference type="OrthoDB" id="3687641at2759"/>
<dbReference type="AlphaFoldDB" id="A0A8H2VTS5"/>
<dbReference type="GO" id="GO:0043386">
    <property type="term" value="P:mycotoxin biosynthetic process"/>
    <property type="evidence" value="ECO:0007669"/>
    <property type="project" value="InterPro"/>
</dbReference>
<dbReference type="PANTHER" id="PTHR33365:SF12">
    <property type="entry name" value="TAT PATHWAY SIGNAL SEQUENCE"/>
    <property type="match status" value="1"/>
</dbReference>
<evidence type="ECO:0000313" key="3">
    <source>
        <dbReference type="Proteomes" id="UP000624404"/>
    </source>
</evidence>
<organism evidence="2 3">
    <name type="scientific">Sclerotinia trifoliorum</name>
    <dbReference type="NCBI Taxonomy" id="28548"/>
    <lineage>
        <taxon>Eukaryota</taxon>
        <taxon>Fungi</taxon>
        <taxon>Dikarya</taxon>
        <taxon>Ascomycota</taxon>
        <taxon>Pezizomycotina</taxon>
        <taxon>Leotiomycetes</taxon>
        <taxon>Helotiales</taxon>
        <taxon>Sclerotiniaceae</taxon>
        <taxon>Sclerotinia</taxon>
    </lineage>
</organism>